<protein>
    <recommendedName>
        <fullName evidence="4">PH domain-containing protein</fullName>
    </recommendedName>
</protein>
<dbReference type="EMBL" id="JAQQAF010000002">
    <property type="protein sequence ID" value="KAJ8505364.1"/>
    <property type="molecule type" value="Genomic_DNA"/>
</dbReference>
<feature type="compositionally biased region" description="Basic and acidic residues" evidence="1">
    <location>
        <begin position="113"/>
        <end position="143"/>
    </location>
</feature>
<dbReference type="AlphaFoldDB" id="A0AAV8RP97"/>
<dbReference type="PANTHER" id="PTHR45005">
    <property type="match status" value="1"/>
</dbReference>
<feature type="region of interest" description="Disordered" evidence="1">
    <location>
        <begin position="1"/>
        <end position="96"/>
    </location>
</feature>
<dbReference type="PANTHER" id="PTHR45005:SF2">
    <property type="entry name" value="PROTEIN HLB1"/>
    <property type="match status" value="1"/>
</dbReference>
<evidence type="ECO:0000313" key="3">
    <source>
        <dbReference type="Proteomes" id="UP001222027"/>
    </source>
</evidence>
<evidence type="ECO:0008006" key="4">
    <source>
        <dbReference type="Google" id="ProtNLM"/>
    </source>
</evidence>
<evidence type="ECO:0000256" key="1">
    <source>
        <dbReference type="SAM" id="MobiDB-lite"/>
    </source>
</evidence>
<feature type="region of interest" description="Disordered" evidence="1">
    <location>
        <begin position="113"/>
        <end position="152"/>
    </location>
</feature>
<name>A0AAV8RP97_ENSVE</name>
<gene>
    <name evidence="2" type="ORF">OPV22_006250</name>
</gene>
<dbReference type="Gene3D" id="1.25.40.10">
    <property type="entry name" value="Tetratricopeptide repeat domain"/>
    <property type="match status" value="2"/>
</dbReference>
<dbReference type="SUPFAM" id="SSF50729">
    <property type="entry name" value="PH domain-like"/>
    <property type="match status" value="1"/>
</dbReference>
<comment type="caution">
    <text evidence="2">The sequence shown here is derived from an EMBL/GenBank/DDBJ whole genome shotgun (WGS) entry which is preliminary data.</text>
</comment>
<dbReference type="Proteomes" id="UP001222027">
    <property type="component" value="Unassembled WGS sequence"/>
</dbReference>
<sequence>MEEAEPKNGDIPNHSIDATRDSPVEAKESDVESMREAKESEIKSTLETKEVEIQSTLEAKEGETEPTSDVRKGEIEAEGVEKELSPSVEAEASNANGIRTLTMRELLDELKEEEKGAAGGKDERSWSADPTRDDGSDARRSSHAESSSFSQNDISMDLINKVTGVDEEGRSRQRILLYAAKKYVSAIQRNPEDHDALYNWALVLQESADNVGPDSVSSKDALLEEACKKYEEATRLCPMLYDAYYNWAIAISDRAKMRGRTKEAEELWKQATKKYEKAVQLNWNSPQALNNWGLALQELGAIVPVREKQTIIRTAISKFRAAIQLQFDFHRAIYNLGTVLYGLAEDTFRSGRPVGAKEVPPDELYSQSAIYIAAAHALKPNYSVYHSALRLVRSMLPLPYFKEGYLTAQPAHIPIAPHRDWQRSQFILNHEGLQQVSSAEKNLSQSPGRSQGSPQIDKSLVKVDVCDIVSVSACADLTLPQGAGLCIDTIHGPVYLVADTWDSLYGWLDAIRLVYTIFARGKSDVLAGIITG</sequence>
<keyword evidence="3" id="KW-1185">Reference proteome</keyword>
<dbReference type="InterPro" id="IPR011990">
    <property type="entry name" value="TPR-like_helical_dom_sf"/>
</dbReference>
<reference evidence="2 3" key="1">
    <citation type="submission" date="2022-12" db="EMBL/GenBank/DDBJ databases">
        <title>Chromosome-scale assembly of the Ensete ventricosum genome.</title>
        <authorList>
            <person name="Dussert Y."/>
            <person name="Stocks J."/>
            <person name="Wendawek A."/>
            <person name="Woldeyes F."/>
            <person name="Nichols R.A."/>
            <person name="Borrell J.S."/>
        </authorList>
    </citation>
    <scope>NUCLEOTIDE SEQUENCE [LARGE SCALE GENOMIC DNA]</scope>
    <source>
        <strain evidence="3">cv. Maze</strain>
        <tissue evidence="2">Seeds</tissue>
    </source>
</reference>
<organism evidence="2 3">
    <name type="scientific">Ensete ventricosum</name>
    <name type="common">Abyssinian banana</name>
    <name type="synonym">Musa ensete</name>
    <dbReference type="NCBI Taxonomy" id="4639"/>
    <lineage>
        <taxon>Eukaryota</taxon>
        <taxon>Viridiplantae</taxon>
        <taxon>Streptophyta</taxon>
        <taxon>Embryophyta</taxon>
        <taxon>Tracheophyta</taxon>
        <taxon>Spermatophyta</taxon>
        <taxon>Magnoliopsida</taxon>
        <taxon>Liliopsida</taxon>
        <taxon>Zingiberales</taxon>
        <taxon>Musaceae</taxon>
        <taxon>Ensete</taxon>
    </lineage>
</organism>
<dbReference type="SUPFAM" id="SSF48452">
    <property type="entry name" value="TPR-like"/>
    <property type="match status" value="2"/>
</dbReference>
<evidence type="ECO:0000313" key="2">
    <source>
        <dbReference type="EMBL" id="KAJ8505364.1"/>
    </source>
</evidence>
<proteinExistence type="predicted"/>
<feature type="compositionally biased region" description="Basic and acidic residues" evidence="1">
    <location>
        <begin position="17"/>
        <end position="84"/>
    </location>
</feature>
<dbReference type="Pfam" id="PF06552">
    <property type="entry name" value="TOM20_plant"/>
    <property type="match status" value="1"/>
</dbReference>
<accession>A0AAV8RP97</accession>
<dbReference type="InterPro" id="IPR053277">
    <property type="entry name" value="Endomembrane_traffic_mod"/>
</dbReference>